<evidence type="ECO:0000256" key="1">
    <source>
        <dbReference type="SAM" id="Phobius"/>
    </source>
</evidence>
<gene>
    <name evidence="2" type="ORF">LQ567_23135</name>
</gene>
<keyword evidence="3" id="KW-1185">Reference proteome</keyword>
<reference evidence="2 3" key="1">
    <citation type="submission" date="2021-11" db="EMBL/GenBank/DDBJ databases">
        <title>Genomic of Niabella pedocola.</title>
        <authorList>
            <person name="Wu T."/>
        </authorList>
    </citation>
    <scope>NUCLEOTIDE SEQUENCE [LARGE SCALE GENOMIC DNA]</scope>
    <source>
        <strain evidence="2 3">JCM 31011</strain>
    </source>
</reference>
<organism evidence="2 3">
    <name type="scientific">Niabella pedocola</name>
    <dbReference type="NCBI Taxonomy" id="1752077"/>
    <lineage>
        <taxon>Bacteria</taxon>
        <taxon>Pseudomonadati</taxon>
        <taxon>Bacteroidota</taxon>
        <taxon>Chitinophagia</taxon>
        <taxon>Chitinophagales</taxon>
        <taxon>Chitinophagaceae</taxon>
        <taxon>Niabella</taxon>
    </lineage>
</organism>
<evidence type="ECO:0000313" key="2">
    <source>
        <dbReference type="EMBL" id="MCD2425697.1"/>
    </source>
</evidence>
<protein>
    <recommendedName>
        <fullName evidence="4">Acyltransferase 3 domain-containing protein</fullName>
    </recommendedName>
</protein>
<sequence>MCYSIYMVHYPVMAFVMNKLQLLSPFFSNQYTDFFVKLLLCLLAVGLASVTYFIAIEKPFMKWKIKTARRDQ</sequence>
<keyword evidence="1" id="KW-1133">Transmembrane helix</keyword>
<evidence type="ECO:0000313" key="3">
    <source>
        <dbReference type="Proteomes" id="UP001199816"/>
    </source>
</evidence>
<proteinExistence type="predicted"/>
<keyword evidence="1" id="KW-0812">Transmembrane</keyword>
<evidence type="ECO:0008006" key="4">
    <source>
        <dbReference type="Google" id="ProtNLM"/>
    </source>
</evidence>
<name>A0ABS8PXA2_9BACT</name>
<dbReference type="RefSeq" id="WP_231008250.1">
    <property type="nucleotide sequence ID" value="NZ_JAJNEC010000007.1"/>
</dbReference>
<accession>A0ABS8PXA2</accession>
<dbReference type="Proteomes" id="UP001199816">
    <property type="component" value="Unassembled WGS sequence"/>
</dbReference>
<dbReference type="EMBL" id="JAJNEC010000007">
    <property type="protein sequence ID" value="MCD2425697.1"/>
    <property type="molecule type" value="Genomic_DNA"/>
</dbReference>
<keyword evidence="1" id="KW-0472">Membrane</keyword>
<feature type="transmembrane region" description="Helical" evidence="1">
    <location>
        <begin position="34"/>
        <end position="56"/>
    </location>
</feature>
<comment type="caution">
    <text evidence="2">The sequence shown here is derived from an EMBL/GenBank/DDBJ whole genome shotgun (WGS) entry which is preliminary data.</text>
</comment>